<evidence type="ECO:0000256" key="3">
    <source>
        <dbReference type="SAM" id="SignalP"/>
    </source>
</evidence>
<comment type="caution">
    <text evidence="5">The sequence shown here is derived from an EMBL/GenBank/DDBJ whole genome shotgun (WGS) entry which is preliminary data.</text>
</comment>
<reference evidence="5" key="2">
    <citation type="submission" date="2023-03" db="EMBL/GenBank/DDBJ databases">
        <authorList>
            <person name="Zajac M."/>
            <person name="Kwit R."/>
            <person name="Wasyl D."/>
        </authorList>
    </citation>
    <scope>NUCLEOTIDE SEQUENCE</scope>
    <source>
        <strain evidence="5">691B_2</strain>
    </source>
</reference>
<gene>
    <name evidence="5" type="ORF">P0E79_14580</name>
</gene>
<evidence type="ECO:0000256" key="2">
    <source>
        <dbReference type="SAM" id="Phobius"/>
    </source>
</evidence>
<evidence type="ECO:0000313" key="6">
    <source>
        <dbReference type="Proteomes" id="UP001173174"/>
    </source>
</evidence>
<feature type="signal peptide" evidence="3">
    <location>
        <begin position="1"/>
        <end position="26"/>
    </location>
</feature>
<evidence type="ECO:0000313" key="5">
    <source>
        <dbReference type="EMBL" id="MDN3193695.1"/>
    </source>
</evidence>
<name>A0AAW7KEP3_ENTFL</name>
<feature type="transmembrane region" description="Helical" evidence="2">
    <location>
        <begin position="397"/>
        <end position="415"/>
    </location>
</feature>
<feature type="domain" description="MucBP" evidence="4">
    <location>
        <begin position="347"/>
        <end position="370"/>
    </location>
</feature>
<evidence type="ECO:0000259" key="4">
    <source>
        <dbReference type="Pfam" id="PF06458"/>
    </source>
</evidence>
<organism evidence="5 6">
    <name type="scientific">Enterococcus faecalis</name>
    <name type="common">Streptococcus faecalis</name>
    <dbReference type="NCBI Taxonomy" id="1351"/>
    <lineage>
        <taxon>Bacteria</taxon>
        <taxon>Bacillati</taxon>
        <taxon>Bacillota</taxon>
        <taxon>Bacilli</taxon>
        <taxon>Lactobacillales</taxon>
        <taxon>Enterococcaceae</taxon>
        <taxon>Enterococcus</taxon>
    </lineage>
</organism>
<proteinExistence type="predicted"/>
<feature type="chain" id="PRO_5043599925" evidence="3">
    <location>
        <begin position="27"/>
        <end position="421"/>
    </location>
</feature>
<keyword evidence="2" id="KW-0812">Transmembrane</keyword>
<dbReference type="Pfam" id="PF06458">
    <property type="entry name" value="MucBP"/>
    <property type="match status" value="3"/>
</dbReference>
<sequence length="421" mass="47510">MKKKIMKIFACSQIIIFLLPLSSVYGKEENNVTPKKGDVIETNPINLVNGNFEEPIISDNSYVQFTEDKVPGWRTTASDKLIEIQSNGLDNITAYSGRQWAELIAAEPSALYQDVETKPGSYVYWEVAHKARLDHTDIAAVKFGAPNGTLETQAIMSTGNENWKVYSGYYKVPKGQNITRFQFESLLGSTNLIGNLIDNVKFTSEYYGSNIIVDYKDIEGNKLVDTETFKGPIGKEYDISHKDIPFYSLVKIEGNPKGTYTEEDQRVTFIYQKIKGKPVTIRYEDEQGNKLAESEVLIGNLGDRYETKAKEIKGWKVKQSPENAQGVYSDQAQEVVYIYERAEGKGVTVRYEDEQGNKLAESETLKGKYGIRSKKTTDAAENREKKYPQTGEDITNGFFEIGMFLVMISGAILFFKSKKDI</sequence>
<accession>A0AAW7KEP3</accession>
<protein>
    <submittedName>
        <fullName evidence="5">MucBP domain-containing protein</fullName>
    </submittedName>
</protein>
<dbReference type="AlphaFoldDB" id="A0AAW7KEP3"/>
<dbReference type="RefSeq" id="WP_289870282.1">
    <property type="nucleotide sequence ID" value="NZ_JAREWH010000027.1"/>
</dbReference>
<dbReference type="NCBIfam" id="TIGR01167">
    <property type="entry name" value="LPXTG_anchor"/>
    <property type="match status" value="1"/>
</dbReference>
<dbReference type="Gene3D" id="3.10.20.320">
    <property type="entry name" value="Putative peptidoglycan bound protein (lpxtg motif)"/>
    <property type="match status" value="2"/>
</dbReference>
<dbReference type="Proteomes" id="UP001173174">
    <property type="component" value="Unassembled WGS sequence"/>
</dbReference>
<evidence type="ECO:0000256" key="1">
    <source>
        <dbReference type="ARBA" id="ARBA00022737"/>
    </source>
</evidence>
<feature type="domain" description="MucBP" evidence="4">
    <location>
        <begin position="278"/>
        <end position="340"/>
    </location>
</feature>
<keyword evidence="2" id="KW-0472">Membrane</keyword>
<dbReference type="Gene3D" id="2.60.120.260">
    <property type="entry name" value="Galactose-binding domain-like"/>
    <property type="match status" value="1"/>
</dbReference>
<keyword evidence="2" id="KW-1133">Transmembrane helix</keyword>
<dbReference type="EMBL" id="JAREWH010000027">
    <property type="protein sequence ID" value="MDN3193695.1"/>
    <property type="molecule type" value="Genomic_DNA"/>
</dbReference>
<keyword evidence="3" id="KW-0732">Signal</keyword>
<keyword evidence="1" id="KW-0677">Repeat</keyword>
<dbReference type="InterPro" id="IPR009459">
    <property type="entry name" value="MucBP_dom"/>
</dbReference>
<feature type="domain" description="MucBP" evidence="4">
    <location>
        <begin position="210"/>
        <end position="272"/>
    </location>
</feature>
<reference evidence="5" key="1">
    <citation type="journal article" date="2023" name="Pathogens">
        <title>Prevalence of Enterococcus spp. and the Whole-Genome Characteristics of Enterococcus faecium and Enterococcus faecalis Strains Isolated from Free-Living Birds in Poland.</title>
        <authorList>
            <person name="Kwit R."/>
            <person name="Zajac M."/>
            <person name="Smialowska-Weglinska A."/>
            <person name="Skarzynska M."/>
            <person name="Bomba A."/>
            <person name="Lalak A."/>
            <person name="Skrzypiec E."/>
            <person name="Wojdat D."/>
            <person name="Koza W."/>
            <person name="Mikos-Wojewoda E."/>
            <person name="Pasim P."/>
            <person name="Skora M."/>
            <person name="Polak M."/>
            <person name="Wiacek J."/>
            <person name="Wasyl D."/>
        </authorList>
    </citation>
    <scope>NUCLEOTIDE SEQUENCE</scope>
    <source>
        <strain evidence="5">691B_2</strain>
    </source>
</reference>